<evidence type="ECO:0000256" key="2">
    <source>
        <dbReference type="ARBA" id="ARBA00023180"/>
    </source>
</evidence>
<organism evidence="4">
    <name type="scientific">Cyberlindnera fabianii</name>
    <name type="common">Yeast</name>
    <name type="synonym">Hansenula fabianii</name>
    <dbReference type="NCBI Taxonomy" id="36022"/>
    <lineage>
        <taxon>Eukaryota</taxon>
        <taxon>Fungi</taxon>
        <taxon>Dikarya</taxon>
        <taxon>Ascomycota</taxon>
        <taxon>Saccharomycotina</taxon>
        <taxon>Saccharomycetes</taxon>
        <taxon>Phaffomycetales</taxon>
        <taxon>Phaffomycetaceae</taxon>
        <taxon>Cyberlindnera</taxon>
    </lineage>
</organism>
<feature type="region of interest" description="Disordered" evidence="3">
    <location>
        <begin position="314"/>
        <end position="407"/>
    </location>
</feature>
<evidence type="ECO:0000256" key="1">
    <source>
        <dbReference type="ARBA" id="ARBA00022729"/>
    </source>
</evidence>
<name>A0A061B3I5_CYBFA</name>
<accession>A0A061B3I5</accession>
<feature type="region of interest" description="Disordered" evidence="3">
    <location>
        <begin position="89"/>
        <end position="128"/>
    </location>
</feature>
<dbReference type="OrthoDB" id="10682800at2759"/>
<keyword evidence="1" id="KW-0732">Signal</keyword>
<keyword evidence="2" id="KW-0325">Glycoprotein</keyword>
<dbReference type="AlphaFoldDB" id="A0A061B3I5"/>
<sequence length="601" mass="60203">METNASTPLASGYMFRVELANGTVVLYSYSCSTSRLTLTLTTYDQGYDSCVAIGVYGYWYNCNSQEQWSQDVVFRPNAAIESSEFSSMDTSSASISSSSSEQSSSTSLSSSTGPTSSSVETSSSAAESSSVEVSSSSAASSSAADSSTVVSSAIESSAIESSADEASSSSAVVSSSAAVEPSFEGSSNGDNLNWILTIPGQLGPWTSVTVALSRGEENPEFDFKSTDVEVRGIDVTSRTDITITDDSVSITIDYAVGPNDPVTIDISALATGGGAWTINGHIEVTTADGTKLVKRATISFDLSDTITADAFSSDGIASSEERSSSSTASDITPSSAVESSAVESSAVESSAVESSAVESSAIESSAAESSAVESSATEFESSAAESSTVESSSTGFSNTTSTTTEDQVSTTVITVTSCSDNVCTEAPVTTGVTVVTTTSSGVVTEYTTYCPLPTSTDGHKGNDGPSTTVVTVTSCDADSCTETAVTTGVTVITTTEGSVETVYTTYCPLSSEVSGESTHAAGSTGASAVTTGGKEEGTSTATIAVTSTITPAGGASSGEATTSGPGSGSTVATVSTFEGAGVKLSAVSTAVAGVLALLFLA</sequence>
<dbReference type="EMBL" id="LK052892">
    <property type="protein sequence ID" value="CDR41551.1"/>
    <property type="molecule type" value="Genomic_DNA"/>
</dbReference>
<dbReference type="VEuPathDB" id="FungiDB:BON22_3747"/>
<feature type="compositionally biased region" description="Low complexity" evidence="3">
    <location>
        <begin position="514"/>
        <end position="569"/>
    </location>
</feature>
<gene>
    <name evidence="4" type="ORF">CYFA0S_07e03422g</name>
</gene>
<protein>
    <submittedName>
        <fullName evidence="4">CYFA0S07e03422g1_1</fullName>
    </submittedName>
</protein>
<dbReference type="InterPro" id="IPR025928">
    <property type="entry name" value="Flocculin_t3_rpt"/>
</dbReference>
<dbReference type="Pfam" id="PF13928">
    <property type="entry name" value="Flocculin_t3"/>
    <property type="match status" value="2"/>
</dbReference>
<feature type="region of interest" description="Disordered" evidence="3">
    <location>
        <begin position="513"/>
        <end position="569"/>
    </location>
</feature>
<evidence type="ECO:0000256" key="3">
    <source>
        <dbReference type="SAM" id="MobiDB-lite"/>
    </source>
</evidence>
<proteinExistence type="predicted"/>
<reference evidence="4" key="1">
    <citation type="journal article" date="2014" name="Genome Announc.">
        <title>Genome sequence of the yeast Cyberlindnera fabianii (Hansenula fabianii).</title>
        <authorList>
            <person name="Freel K.C."/>
            <person name="Sarilar V."/>
            <person name="Neuveglise C."/>
            <person name="Devillers H."/>
            <person name="Friedrich A."/>
            <person name="Schacherer J."/>
        </authorList>
    </citation>
    <scope>NUCLEOTIDE SEQUENCE</scope>
    <source>
        <strain evidence="4">YJS4271</strain>
    </source>
</reference>
<evidence type="ECO:0000313" key="4">
    <source>
        <dbReference type="EMBL" id="CDR41551.1"/>
    </source>
</evidence>